<sequence>MPDPLPDLPPLYILRHGQTRWNVEGRMQGRKDSALTDLGRAQAAAQRDLLAPILAQHADIACFSSPLGRAATTAQIALAGRKVRLDPRIAEVSVGPWEGRLRAEVLAEGLPALAGARVRPSASESAMFDLFLSAPEGEGFEATKARCKDFLAALQQPAVIVSHGVISAVLRGLACGLSRAGMARLAHHQGCVVEIIAGRERLIQGSVT</sequence>
<dbReference type="CDD" id="cd07067">
    <property type="entry name" value="HP_PGM_like"/>
    <property type="match status" value="1"/>
</dbReference>
<dbReference type="RefSeq" id="WP_085836493.1">
    <property type="nucleotide sequence ID" value="NZ_FWFS01000006.1"/>
</dbReference>
<feature type="binding site" evidence="3">
    <location>
        <begin position="15"/>
        <end position="22"/>
    </location>
    <ligand>
        <name>substrate</name>
    </ligand>
</feature>
<evidence type="ECO:0000256" key="3">
    <source>
        <dbReference type="PIRSR" id="PIRSR613078-2"/>
    </source>
</evidence>
<evidence type="ECO:0000256" key="2">
    <source>
        <dbReference type="ARBA" id="ARBA00023235"/>
    </source>
</evidence>
<accession>A0A1Y5SMV9</accession>
<dbReference type="InterPro" id="IPR001345">
    <property type="entry name" value="PG/BPGM_mutase_AS"/>
</dbReference>
<dbReference type="InterPro" id="IPR013078">
    <property type="entry name" value="His_Pase_superF_clade-1"/>
</dbReference>
<dbReference type="InterPro" id="IPR029033">
    <property type="entry name" value="His_PPase_superfam"/>
</dbReference>
<dbReference type="InterPro" id="IPR050275">
    <property type="entry name" value="PGM_Phosphatase"/>
</dbReference>
<reference evidence="4 5" key="1">
    <citation type="submission" date="2017-03" db="EMBL/GenBank/DDBJ databases">
        <authorList>
            <person name="Afonso C.L."/>
            <person name="Miller P.J."/>
            <person name="Scott M.A."/>
            <person name="Spackman E."/>
            <person name="Goraichik I."/>
            <person name="Dimitrov K.M."/>
            <person name="Suarez D.L."/>
            <person name="Swayne D.E."/>
        </authorList>
    </citation>
    <scope>NUCLEOTIDE SEQUENCE [LARGE SCALE GENOMIC DNA]</scope>
    <source>
        <strain evidence="4 5">CECT 8620</strain>
    </source>
</reference>
<dbReference type="SUPFAM" id="SSF53254">
    <property type="entry name" value="Phosphoglycerate mutase-like"/>
    <property type="match status" value="1"/>
</dbReference>
<dbReference type="Pfam" id="PF00300">
    <property type="entry name" value="His_Phos_1"/>
    <property type="match status" value="1"/>
</dbReference>
<dbReference type="SMART" id="SM00855">
    <property type="entry name" value="PGAM"/>
    <property type="match status" value="1"/>
</dbReference>
<dbReference type="PANTHER" id="PTHR48100:SF1">
    <property type="entry name" value="HISTIDINE PHOSPHATASE FAMILY PROTEIN-RELATED"/>
    <property type="match status" value="1"/>
</dbReference>
<dbReference type="GO" id="GO:0005737">
    <property type="term" value="C:cytoplasm"/>
    <property type="evidence" value="ECO:0007669"/>
    <property type="project" value="TreeGrafter"/>
</dbReference>
<proteinExistence type="predicted"/>
<dbReference type="EC" id="3.1.3.3" evidence="4"/>
<dbReference type="EMBL" id="FWFS01000006">
    <property type="protein sequence ID" value="SLN44362.1"/>
    <property type="molecule type" value="Genomic_DNA"/>
</dbReference>
<dbReference type="PROSITE" id="PS00175">
    <property type="entry name" value="PG_MUTASE"/>
    <property type="match status" value="1"/>
</dbReference>
<evidence type="ECO:0000313" key="4">
    <source>
        <dbReference type="EMBL" id="SLN44362.1"/>
    </source>
</evidence>
<keyword evidence="2" id="KW-0413">Isomerase</keyword>
<dbReference type="Gene3D" id="3.40.50.1240">
    <property type="entry name" value="Phosphoglycerate mutase-like"/>
    <property type="match status" value="1"/>
</dbReference>
<dbReference type="GO" id="GO:0016791">
    <property type="term" value="F:phosphatase activity"/>
    <property type="evidence" value="ECO:0007669"/>
    <property type="project" value="TreeGrafter"/>
</dbReference>
<keyword evidence="5" id="KW-1185">Reference proteome</keyword>
<evidence type="ECO:0000313" key="5">
    <source>
        <dbReference type="Proteomes" id="UP000193862"/>
    </source>
</evidence>
<keyword evidence="1" id="KW-0324">Glycolysis</keyword>
<feature type="binding site" evidence="3">
    <location>
        <position position="69"/>
    </location>
    <ligand>
        <name>substrate</name>
    </ligand>
</feature>
<dbReference type="PANTHER" id="PTHR48100">
    <property type="entry name" value="BROAD-SPECIFICITY PHOSPHATASE YOR283W-RELATED"/>
    <property type="match status" value="1"/>
</dbReference>
<dbReference type="OrthoDB" id="9781415at2"/>
<protein>
    <submittedName>
        <fullName evidence="4">Putative phosphoserine phosphatase 2</fullName>
        <ecNumber evidence="4">3.1.3.3</ecNumber>
    </submittedName>
</protein>
<dbReference type="Proteomes" id="UP000193862">
    <property type="component" value="Unassembled WGS sequence"/>
</dbReference>
<organism evidence="4 5">
    <name type="scientific">Aquimixticola soesokkakensis</name>
    <dbReference type="NCBI Taxonomy" id="1519096"/>
    <lineage>
        <taxon>Bacteria</taxon>
        <taxon>Pseudomonadati</taxon>
        <taxon>Pseudomonadota</taxon>
        <taxon>Alphaproteobacteria</taxon>
        <taxon>Rhodobacterales</taxon>
        <taxon>Paracoccaceae</taxon>
        <taxon>Aquimixticola</taxon>
    </lineage>
</organism>
<evidence type="ECO:0000256" key="1">
    <source>
        <dbReference type="ARBA" id="ARBA00023152"/>
    </source>
</evidence>
<name>A0A1Y5SMV9_9RHOB</name>
<dbReference type="AlphaFoldDB" id="A0A1Y5SMV9"/>
<gene>
    <name evidence="4" type="primary">pspB</name>
    <name evidence="4" type="ORF">AQS8620_01783</name>
</gene>
<keyword evidence="4" id="KW-0378">Hydrolase</keyword>